<proteinExistence type="predicted"/>
<dbReference type="PROSITE" id="PS50851">
    <property type="entry name" value="CHEW"/>
    <property type="match status" value="1"/>
</dbReference>
<evidence type="ECO:0000313" key="2">
    <source>
        <dbReference type="EMBL" id="MDH2049723.1"/>
    </source>
</evidence>
<name>A0AA42W6W3_9BURK</name>
<protein>
    <submittedName>
        <fullName evidence="2">Chemotaxis protein CheW</fullName>
    </submittedName>
</protein>
<dbReference type="PANTHER" id="PTHR22617:SF43">
    <property type="entry name" value="PROTEIN PILI"/>
    <property type="match status" value="1"/>
</dbReference>
<accession>A0AA42W6W3</accession>
<organism evidence="2 3">
    <name type="scientific">Achromobacter marplatensis</name>
    <dbReference type="NCBI Taxonomy" id="470868"/>
    <lineage>
        <taxon>Bacteria</taxon>
        <taxon>Pseudomonadati</taxon>
        <taxon>Pseudomonadota</taxon>
        <taxon>Betaproteobacteria</taxon>
        <taxon>Burkholderiales</taxon>
        <taxon>Alcaligenaceae</taxon>
        <taxon>Achromobacter</taxon>
    </lineage>
</organism>
<gene>
    <name evidence="2" type="ORF">N5K24_04930</name>
</gene>
<dbReference type="EMBL" id="JAOCKG010000002">
    <property type="protein sequence ID" value="MDH2049723.1"/>
    <property type="molecule type" value="Genomic_DNA"/>
</dbReference>
<evidence type="ECO:0000259" key="1">
    <source>
        <dbReference type="PROSITE" id="PS50851"/>
    </source>
</evidence>
<dbReference type="Pfam" id="PF01584">
    <property type="entry name" value="CheW"/>
    <property type="match status" value="1"/>
</dbReference>
<dbReference type="InterPro" id="IPR002545">
    <property type="entry name" value="CheW-lke_dom"/>
</dbReference>
<sequence>MAALAPSSSEPGAALAAARRLYLLFRIGEDRYALDAADVVEVLGLRAFKQVPGTPPWVAGMLDRRGVPVPVIDMSALAGHGSAVTVTSTRLALVRYRPDPGAESRLLGLILEQATETVHYDPAAFQPYGLDNAGARYLGPVLSDAHGMVQAVNVGDLLPAPVRALLFPEPGDRREGEARP</sequence>
<dbReference type="SUPFAM" id="SSF50341">
    <property type="entry name" value="CheW-like"/>
    <property type="match status" value="1"/>
</dbReference>
<dbReference type="Proteomes" id="UP001161276">
    <property type="component" value="Unassembled WGS sequence"/>
</dbReference>
<feature type="domain" description="CheW-like" evidence="1">
    <location>
        <begin position="19"/>
        <end position="163"/>
    </location>
</feature>
<dbReference type="GO" id="GO:0005829">
    <property type="term" value="C:cytosol"/>
    <property type="evidence" value="ECO:0007669"/>
    <property type="project" value="TreeGrafter"/>
</dbReference>
<dbReference type="GO" id="GO:0006935">
    <property type="term" value="P:chemotaxis"/>
    <property type="evidence" value="ECO:0007669"/>
    <property type="project" value="InterPro"/>
</dbReference>
<dbReference type="GO" id="GO:0007165">
    <property type="term" value="P:signal transduction"/>
    <property type="evidence" value="ECO:0007669"/>
    <property type="project" value="InterPro"/>
</dbReference>
<reference evidence="2" key="1">
    <citation type="submission" date="2022-09" db="EMBL/GenBank/DDBJ databases">
        <title>Intensive care unit water sources are persistently colonized with multi-drug resistant bacteria and are the site of extensive horizontal gene transfer of antibiotic resistance genes.</title>
        <authorList>
            <person name="Diorio-Toth L."/>
        </authorList>
    </citation>
    <scope>NUCLEOTIDE SEQUENCE</scope>
    <source>
        <strain evidence="2">GD03676</strain>
    </source>
</reference>
<dbReference type="Gene3D" id="2.40.50.180">
    <property type="entry name" value="CheA-289, Domain 4"/>
    <property type="match status" value="1"/>
</dbReference>
<dbReference type="SMART" id="SM00260">
    <property type="entry name" value="CheW"/>
    <property type="match status" value="1"/>
</dbReference>
<dbReference type="PANTHER" id="PTHR22617">
    <property type="entry name" value="CHEMOTAXIS SENSOR HISTIDINE KINASE-RELATED"/>
    <property type="match status" value="1"/>
</dbReference>
<dbReference type="Gene3D" id="2.30.30.40">
    <property type="entry name" value="SH3 Domains"/>
    <property type="match status" value="1"/>
</dbReference>
<comment type="caution">
    <text evidence="2">The sequence shown here is derived from an EMBL/GenBank/DDBJ whole genome shotgun (WGS) entry which is preliminary data.</text>
</comment>
<evidence type="ECO:0000313" key="3">
    <source>
        <dbReference type="Proteomes" id="UP001161276"/>
    </source>
</evidence>
<dbReference type="AlphaFoldDB" id="A0AA42W6W3"/>
<dbReference type="InterPro" id="IPR039315">
    <property type="entry name" value="CheW"/>
</dbReference>
<dbReference type="RefSeq" id="WP_280025985.1">
    <property type="nucleotide sequence ID" value="NZ_JAOCKG010000002.1"/>
</dbReference>
<dbReference type="InterPro" id="IPR036061">
    <property type="entry name" value="CheW-like_dom_sf"/>
</dbReference>